<sequence>MVMRFMNNMNGKEAKSQRENIFHSRFLMLGKLCSIIVDGGGKLGIPTLPHRKPYNRQVSLNFTLGKYVDEVMCDVVSMEAAHILLGRSLQFDRKVTHDEVSNRFSLVYLGEKVVLKPLSLGEVCEDQIKMRIKRKKEIKEKKKVKKTKEKKEGKRKGKATMTDKNKEVKGKRKDGEKRKRDIKKERKR</sequence>
<dbReference type="AlphaFoldDB" id="A0A371I5F3"/>
<dbReference type="PANTHER" id="PTHR35046:SF9">
    <property type="entry name" value="RNA-DIRECTED DNA POLYMERASE"/>
    <property type="match status" value="1"/>
</dbReference>
<dbReference type="PANTHER" id="PTHR35046">
    <property type="entry name" value="ZINC KNUCKLE (CCHC-TYPE) FAMILY PROTEIN"/>
    <property type="match status" value="1"/>
</dbReference>
<feature type="region of interest" description="Disordered" evidence="1">
    <location>
        <begin position="139"/>
        <end position="188"/>
    </location>
</feature>
<feature type="compositionally biased region" description="Basic residues" evidence="1">
    <location>
        <begin position="139"/>
        <end position="158"/>
    </location>
</feature>
<proteinExistence type="predicted"/>
<comment type="caution">
    <text evidence="2">The sequence shown here is derived from an EMBL/GenBank/DDBJ whole genome shotgun (WGS) entry which is preliminary data.</text>
</comment>
<feature type="compositionally biased region" description="Basic and acidic residues" evidence="1">
    <location>
        <begin position="161"/>
        <end position="188"/>
    </location>
</feature>
<reference evidence="2" key="1">
    <citation type="submission" date="2018-05" db="EMBL/GenBank/DDBJ databases">
        <title>Draft genome of Mucuna pruriens seed.</title>
        <authorList>
            <person name="Nnadi N.E."/>
            <person name="Vos R."/>
            <person name="Hasami M.H."/>
            <person name="Devisetty U.K."/>
            <person name="Aguiy J.C."/>
        </authorList>
    </citation>
    <scope>NUCLEOTIDE SEQUENCE [LARGE SCALE GENOMIC DNA]</scope>
    <source>
        <strain evidence="2">JCA_2017</strain>
    </source>
</reference>
<feature type="non-terminal residue" evidence="2">
    <location>
        <position position="1"/>
    </location>
</feature>
<dbReference type="Proteomes" id="UP000257109">
    <property type="component" value="Unassembled WGS sequence"/>
</dbReference>
<accession>A0A371I5F3</accession>
<keyword evidence="3" id="KW-1185">Reference proteome</keyword>
<evidence type="ECO:0000313" key="2">
    <source>
        <dbReference type="EMBL" id="RDY10243.1"/>
    </source>
</evidence>
<protein>
    <submittedName>
        <fullName evidence="2">Uncharacterized protein</fullName>
    </submittedName>
</protein>
<evidence type="ECO:0000256" key="1">
    <source>
        <dbReference type="SAM" id="MobiDB-lite"/>
    </source>
</evidence>
<name>A0A371I5F3_MUCPR</name>
<organism evidence="2 3">
    <name type="scientific">Mucuna pruriens</name>
    <name type="common">Velvet bean</name>
    <name type="synonym">Dolichos pruriens</name>
    <dbReference type="NCBI Taxonomy" id="157652"/>
    <lineage>
        <taxon>Eukaryota</taxon>
        <taxon>Viridiplantae</taxon>
        <taxon>Streptophyta</taxon>
        <taxon>Embryophyta</taxon>
        <taxon>Tracheophyta</taxon>
        <taxon>Spermatophyta</taxon>
        <taxon>Magnoliopsida</taxon>
        <taxon>eudicotyledons</taxon>
        <taxon>Gunneridae</taxon>
        <taxon>Pentapetalae</taxon>
        <taxon>rosids</taxon>
        <taxon>fabids</taxon>
        <taxon>Fabales</taxon>
        <taxon>Fabaceae</taxon>
        <taxon>Papilionoideae</taxon>
        <taxon>50 kb inversion clade</taxon>
        <taxon>NPAAA clade</taxon>
        <taxon>indigoferoid/millettioid clade</taxon>
        <taxon>Phaseoleae</taxon>
        <taxon>Mucuna</taxon>
    </lineage>
</organism>
<dbReference type="OrthoDB" id="1747743at2759"/>
<dbReference type="EMBL" id="QJKJ01000883">
    <property type="protein sequence ID" value="RDY10243.1"/>
    <property type="molecule type" value="Genomic_DNA"/>
</dbReference>
<gene>
    <name evidence="2" type="ORF">CR513_05271</name>
</gene>
<evidence type="ECO:0000313" key="3">
    <source>
        <dbReference type="Proteomes" id="UP000257109"/>
    </source>
</evidence>